<evidence type="ECO:0000313" key="2">
    <source>
        <dbReference type="EMBL" id="MBC3862804.1"/>
    </source>
</evidence>
<dbReference type="Proteomes" id="UP000634011">
    <property type="component" value="Unassembled WGS sequence"/>
</dbReference>
<reference evidence="2" key="1">
    <citation type="submission" date="2020-08" db="EMBL/GenBank/DDBJ databases">
        <title>Novel species isolated from subtropical streams in China.</title>
        <authorList>
            <person name="Lu H."/>
        </authorList>
    </citation>
    <scope>NUCLEOTIDE SEQUENCE</scope>
    <source>
        <strain evidence="2">KACC 12607</strain>
    </source>
</reference>
<evidence type="ECO:0000256" key="1">
    <source>
        <dbReference type="SAM" id="SignalP"/>
    </source>
</evidence>
<dbReference type="AlphaFoldDB" id="A0A923HKZ3"/>
<name>A0A923HKZ3_9BURK</name>
<organism evidence="2 3">
    <name type="scientific">Undibacterium jejuense</name>
    <dbReference type="NCBI Taxonomy" id="1344949"/>
    <lineage>
        <taxon>Bacteria</taxon>
        <taxon>Pseudomonadati</taxon>
        <taxon>Pseudomonadota</taxon>
        <taxon>Betaproteobacteria</taxon>
        <taxon>Burkholderiales</taxon>
        <taxon>Oxalobacteraceae</taxon>
        <taxon>Undibacterium</taxon>
    </lineage>
</organism>
<dbReference type="PROSITE" id="PS51257">
    <property type="entry name" value="PROKAR_LIPOPROTEIN"/>
    <property type="match status" value="1"/>
</dbReference>
<sequence>MKMLLILILLSSLFLSGCTKNKIDEKNHIAMTEDTCVQFGAKYDEEQGRKPGTWTVGNDGSCESKSTTHVKNTEQECVNFGEKRDKEEGRESMIWTSDVDGNCVGRSK</sequence>
<comment type="caution">
    <text evidence="2">The sequence shown here is derived from an EMBL/GenBank/DDBJ whole genome shotgun (WGS) entry which is preliminary data.</text>
</comment>
<keyword evidence="1" id="KW-0732">Signal</keyword>
<evidence type="ECO:0008006" key="4">
    <source>
        <dbReference type="Google" id="ProtNLM"/>
    </source>
</evidence>
<dbReference type="EMBL" id="JACOFV010000010">
    <property type="protein sequence ID" value="MBC3862804.1"/>
    <property type="molecule type" value="Genomic_DNA"/>
</dbReference>
<accession>A0A923HKZ3</accession>
<feature type="signal peptide" evidence="1">
    <location>
        <begin position="1"/>
        <end position="17"/>
    </location>
</feature>
<keyword evidence="3" id="KW-1185">Reference proteome</keyword>
<feature type="chain" id="PRO_5038123969" description="Lipoprotein" evidence="1">
    <location>
        <begin position="18"/>
        <end position="108"/>
    </location>
</feature>
<proteinExistence type="predicted"/>
<dbReference type="RefSeq" id="WP_186912753.1">
    <property type="nucleotide sequence ID" value="NZ_JACOFV010000010.1"/>
</dbReference>
<gene>
    <name evidence="2" type="ORF">H8K32_11880</name>
</gene>
<evidence type="ECO:0000313" key="3">
    <source>
        <dbReference type="Proteomes" id="UP000634011"/>
    </source>
</evidence>
<protein>
    <recommendedName>
        <fullName evidence="4">Lipoprotein</fullName>
    </recommendedName>
</protein>